<dbReference type="EMBL" id="SWCI01000013">
    <property type="protein sequence ID" value="TKB47609.1"/>
    <property type="molecule type" value="Genomic_DNA"/>
</dbReference>
<sequence length="108" mass="11644">MFRNASRKNRLWLTMLLTLLTLSLVQPARALPAHRMPAGEPLACTTVMHHTDASPCDQCQSGCVLVAAAVLLPVGISPLPCSGSIPPPFQLPAEYPTPPLRRLRPPIS</sequence>
<comment type="caution">
    <text evidence="3">The sequence shown here is derived from an EMBL/GenBank/DDBJ whole genome shotgun (WGS) entry which is preliminary data.</text>
</comment>
<proteinExistence type="predicted"/>
<feature type="region of interest" description="Disordered" evidence="1">
    <location>
        <begin position="89"/>
        <end position="108"/>
    </location>
</feature>
<organism evidence="3 4">
    <name type="scientific">Ferrimonas sediminicola</name>
    <dbReference type="NCBI Taxonomy" id="2569538"/>
    <lineage>
        <taxon>Bacteria</taxon>
        <taxon>Pseudomonadati</taxon>
        <taxon>Pseudomonadota</taxon>
        <taxon>Gammaproteobacteria</taxon>
        <taxon>Alteromonadales</taxon>
        <taxon>Ferrimonadaceae</taxon>
        <taxon>Ferrimonas</taxon>
    </lineage>
</organism>
<dbReference type="OrthoDB" id="9988956at2"/>
<dbReference type="Proteomes" id="UP000305674">
    <property type="component" value="Unassembled WGS sequence"/>
</dbReference>
<reference evidence="3 4" key="1">
    <citation type="submission" date="2019-04" db="EMBL/GenBank/DDBJ databases">
        <authorList>
            <person name="Hwang J.C."/>
        </authorList>
    </citation>
    <scope>NUCLEOTIDE SEQUENCE [LARGE SCALE GENOMIC DNA]</scope>
    <source>
        <strain evidence="3 4">IMCC35001</strain>
    </source>
</reference>
<feature type="chain" id="PRO_5020613382" evidence="2">
    <location>
        <begin position="31"/>
        <end position="108"/>
    </location>
</feature>
<evidence type="ECO:0000313" key="3">
    <source>
        <dbReference type="EMBL" id="TKB47609.1"/>
    </source>
</evidence>
<dbReference type="AlphaFoldDB" id="A0A4U1B9Y6"/>
<accession>A0A4U1B9Y6</accession>
<name>A0A4U1B9Y6_9GAMM</name>
<keyword evidence="4" id="KW-1185">Reference proteome</keyword>
<evidence type="ECO:0000256" key="1">
    <source>
        <dbReference type="SAM" id="MobiDB-lite"/>
    </source>
</evidence>
<evidence type="ECO:0000256" key="2">
    <source>
        <dbReference type="SAM" id="SignalP"/>
    </source>
</evidence>
<feature type="compositionally biased region" description="Pro residues" evidence="1">
    <location>
        <begin position="89"/>
        <end position="99"/>
    </location>
</feature>
<protein>
    <submittedName>
        <fullName evidence="3">Uncharacterized protein</fullName>
    </submittedName>
</protein>
<keyword evidence="2" id="KW-0732">Signal</keyword>
<evidence type="ECO:0000313" key="4">
    <source>
        <dbReference type="Proteomes" id="UP000305674"/>
    </source>
</evidence>
<gene>
    <name evidence="3" type="ORF">FCL40_15460</name>
</gene>
<dbReference type="RefSeq" id="WP_136854200.1">
    <property type="nucleotide sequence ID" value="NZ_SWCI01000013.1"/>
</dbReference>
<feature type="signal peptide" evidence="2">
    <location>
        <begin position="1"/>
        <end position="30"/>
    </location>
</feature>